<organism evidence="1 2">
    <name type="scientific">Ailuropoda melanoleuca</name>
    <name type="common">Giant panda</name>
    <dbReference type="NCBI Taxonomy" id="9646"/>
    <lineage>
        <taxon>Eukaryota</taxon>
        <taxon>Metazoa</taxon>
        <taxon>Chordata</taxon>
        <taxon>Craniata</taxon>
        <taxon>Vertebrata</taxon>
        <taxon>Euteleostomi</taxon>
        <taxon>Mammalia</taxon>
        <taxon>Eutheria</taxon>
        <taxon>Laurasiatheria</taxon>
        <taxon>Carnivora</taxon>
        <taxon>Caniformia</taxon>
        <taxon>Ursidae</taxon>
        <taxon>Ailuropoda</taxon>
    </lineage>
</organism>
<dbReference type="PANTHER" id="PTHR11639">
    <property type="entry name" value="S100 CALCIUM-BINDING PROTEIN"/>
    <property type="match status" value="1"/>
</dbReference>
<dbReference type="Proteomes" id="UP000008912">
    <property type="component" value="Unassembled WGS sequence"/>
</dbReference>
<evidence type="ECO:0000313" key="2">
    <source>
        <dbReference type="Proteomes" id="UP000008912"/>
    </source>
</evidence>
<dbReference type="GO" id="GO:0044548">
    <property type="term" value="F:S100 protein binding"/>
    <property type="evidence" value="ECO:0007669"/>
    <property type="project" value="TreeGrafter"/>
</dbReference>
<reference evidence="1" key="3">
    <citation type="submission" date="2025-09" db="UniProtKB">
        <authorList>
            <consortium name="Ensembl"/>
        </authorList>
    </citation>
    <scope>IDENTIFICATION</scope>
</reference>
<dbReference type="GO" id="GO:0005615">
    <property type="term" value="C:extracellular space"/>
    <property type="evidence" value="ECO:0007669"/>
    <property type="project" value="TreeGrafter"/>
</dbReference>
<dbReference type="InterPro" id="IPR011992">
    <property type="entry name" value="EF-hand-dom_pair"/>
</dbReference>
<protein>
    <submittedName>
        <fullName evidence="1">Uncharacterized protein</fullName>
    </submittedName>
</protein>
<reference evidence="1 2" key="1">
    <citation type="journal article" date="2010" name="Nature">
        <title>The sequence and de novo assembly of the giant panda genome.</title>
        <authorList>
            <person name="Li R."/>
            <person name="Fan W."/>
            <person name="Tian G."/>
            <person name="Zhu H."/>
            <person name="He L."/>
            <person name="Cai J."/>
            <person name="Huang Q."/>
            <person name="Cai Q."/>
            <person name="Li B."/>
            <person name="Bai Y."/>
            <person name="Zhang Z."/>
            <person name="Zhang Y."/>
            <person name="Wang W."/>
            <person name="Li J."/>
            <person name="Wei F."/>
            <person name="Li H."/>
            <person name="Jian M."/>
            <person name="Li J."/>
            <person name="Zhang Z."/>
            <person name="Nielsen R."/>
            <person name="Li D."/>
            <person name="Gu W."/>
            <person name="Yang Z."/>
            <person name="Xuan Z."/>
            <person name="Ryder O.A."/>
            <person name="Leung F.C."/>
            <person name="Zhou Y."/>
            <person name="Cao J."/>
            <person name="Sun X."/>
            <person name="Fu Y."/>
            <person name="Fang X."/>
            <person name="Guo X."/>
            <person name="Wang B."/>
            <person name="Hou R."/>
            <person name="Shen F."/>
            <person name="Mu B."/>
            <person name="Ni P."/>
            <person name="Lin R."/>
            <person name="Qian W."/>
            <person name="Wang G."/>
            <person name="Yu C."/>
            <person name="Nie W."/>
            <person name="Wang J."/>
            <person name="Wu Z."/>
            <person name="Liang H."/>
            <person name="Min J."/>
            <person name="Wu Q."/>
            <person name="Cheng S."/>
            <person name="Ruan J."/>
            <person name="Wang M."/>
            <person name="Shi Z."/>
            <person name="Wen M."/>
            <person name="Liu B."/>
            <person name="Ren X."/>
            <person name="Zheng H."/>
            <person name="Dong D."/>
            <person name="Cook K."/>
            <person name="Shan G."/>
            <person name="Zhang H."/>
            <person name="Kosiol C."/>
            <person name="Xie X."/>
            <person name="Lu Z."/>
            <person name="Zheng H."/>
            <person name="Li Y."/>
            <person name="Steiner C.C."/>
            <person name="Lam T.T."/>
            <person name="Lin S."/>
            <person name="Zhang Q."/>
            <person name="Li G."/>
            <person name="Tian J."/>
            <person name="Gong T."/>
            <person name="Liu H."/>
            <person name="Zhang D."/>
            <person name="Fang L."/>
            <person name="Ye C."/>
            <person name="Zhang J."/>
            <person name="Hu W."/>
            <person name="Xu A."/>
            <person name="Ren Y."/>
            <person name="Zhang G."/>
            <person name="Bruford M.W."/>
            <person name="Li Q."/>
            <person name="Ma L."/>
            <person name="Guo Y."/>
            <person name="An N."/>
            <person name="Hu Y."/>
            <person name="Zheng Y."/>
            <person name="Shi Y."/>
            <person name="Li Z."/>
            <person name="Liu Q."/>
            <person name="Chen Y."/>
            <person name="Zhao J."/>
            <person name="Qu N."/>
            <person name="Zhao S."/>
            <person name="Tian F."/>
            <person name="Wang X."/>
            <person name="Wang H."/>
            <person name="Xu L."/>
            <person name="Liu X."/>
            <person name="Vinar T."/>
            <person name="Wang Y."/>
            <person name="Lam T.W."/>
            <person name="Yiu S.M."/>
            <person name="Liu S."/>
            <person name="Zhang H."/>
            <person name="Li D."/>
            <person name="Huang Y."/>
            <person name="Wang X."/>
            <person name="Yang G."/>
            <person name="Jiang Z."/>
            <person name="Wang J."/>
            <person name="Qin N."/>
            <person name="Li L."/>
            <person name="Li J."/>
            <person name="Bolund L."/>
            <person name="Kristiansen K."/>
            <person name="Wong G.K."/>
            <person name="Olson M."/>
            <person name="Zhang X."/>
            <person name="Li S."/>
            <person name="Yang H."/>
            <person name="Wang J."/>
            <person name="Wang J."/>
        </authorList>
    </citation>
    <scope>NUCLEOTIDE SEQUENCE [LARGE SCALE GENOMIC DNA]</scope>
</reference>
<dbReference type="STRING" id="9646.ENSAMEP00000004436"/>
<evidence type="ECO:0000313" key="1">
    <source>
        <dbReference type="Ensembl" id="ENSAMEP00000004436.2"/>
    </source>
</evidence>
<dbReference type="GO" id="GO:0005737">
    <property type="term" value="C:cytoplasm"/>
    <property type="evidence" value="ECO:0007669"/>
    <property type="project" value="TreeGrafter"/>
</dbReference>
<reference evidence="1" key="2">
    <citation type="submission" date="2025-08" db="UniProtKB">
        <authorList>
            <consortium name="Ensembl"/>
        </authorList>
    </citation>
    <scope>IDENTIFICATION</scope>
</reference>
<dbReference type="GO" id="GO:0005509">
    <property type="term" value="F:calcium ion binding"/>
    <property type="evidence" value="ECO:0007669"/>
    <property type="project" value="TreeGrafter"/>
</dbReference>
<dbReference type="GeneTree" id="ENSGT00940000154172"/>
<dbReference type="InParanoid" id="G1LC12"/>
<dbReference type="SUPFAM" id="SSF47473">
    <property type="entry name" value="EF-hand"/>
    <property type="match status" value="1"/>
</dbReference>
<dbReference type="eggNOG" id="ENOG502SS6H">
    <property type="taxonomic scope" value="Eukaryota"/>
</dbReference>
<dbReference type="GO" id="GO:0048306">
    <property type="term" value="F:calcium-dependent protein binding"/>
    <property type="evidence" value="ECO:0007669"/>
    <property type="project" value="TreeGrafter"/>
</dbReference>
<sequence length="118" mass="13361">SYNGGKNERTKIKFLCPYIASCLLHKNMAKPSSPTETEQCIDFLITVFQKCTEFLTFMNTELAAFTKNQDDPGVLQCMMKKLYLNSSGQIDFQEFLNLTGGTALACHDSFTRSTHSWK</sequence>
<proteinExistence type="predicted"/>
<dbReference type="AlphaFoldDB" id="G1LC12"/>
<dbReference type="Ensembl" id="ENSAMET00000004616.2">
    <property type="protein sequence ID" value="ENSAMEP00000004436.2"/>
    <property type="gene ID" value="ENSAMEG00000004215.2"/>
</dbReference>
<name>G1LC12_AILME</name>
<accession>G1LC12</accession>
<keyword evidence="2" id="KW-1185">Reference proteome</keyword>
<dbReference type="PANTHER" id="PTHR11639:SF60">
    <property type="entry name" value="PROTEIN S100-A11"/>
    <property type="match status" value="1"/>
</dbReference>
<dbReference type="HOGENOM" id="CLU_138624_1_0_1"/>
<dbReference type="Gene3D" id="1.10.238.10">
    <property type="entry name" value="EF-hand"/>
    <property type="match status" value="1"/>
</dbReference>